<dbReference type="InterPro" id="IPR041694">
    <property type="entry name" value="ADH_N_2"/>
</dbReference>
<accession>A0A8H3YMQ0</accession>
<sequence length="354" mass="38030">MSPPTETRTWTLQNKPTGNAILSSDSNATFKLEKKPLPELKDGHVLTQTLYLSNDPAQRGWIDPSIPKDRLYAPPVEIGQTMSAYGVVKVLTSKSPTYKEGDLAVGGCGWSEFNVLPAEQLQKVQEIPGISPTQYLGALGMTAITAYAGLTNVIEAKKGESIVVSSAAGATGSIAVQIAKNMIGCSKVIGIAGTDDKCAWVKSLGADECINYKKTDWKQALTAATEGYVDMYYDNVGGEQLDFMLTRLKTHGRVAACGAIADYNASPDGKSGLKNWFEVISQRLQIRGFIVLDHIKDGKGAEIVGKLSQAAKEGKINASSENEHVVDTGFEDVPKTWTLLFEGANRGKLISKIV</sequence>
<dbReference type="InterPro" id="IPR011032">
    <property type="entry name" value="GroES-like_sf"/>
</dbReference>
<dbReference type="InterPro" id="IPR013149">
    <property type="entry name" value="ADH-like_C"/>
</dbReference>
<keyword evidence="1" id="KW-0560">Oxidoreductase</keyword>
<comment type="caution">
    <text evidence="3">The sequence shown here is derived from an EMBL/GenBank/DDBJ whole genome shotgun (WGS) entry which is preliminary data.</text>
</comment>
<dbReference type="InterPro" id="IPR036291">
    <property type="entry name" value="NAD(P)-bd_dom_sf"/>
</dbReference>
<dbReference type="SMART" id="SM00829">
    <property type="entry name" value="PKS_ER"/>
    <property type="match status" value="1"/>
</dbReference>
<reference evidence="3 4" key="1">
    <citation type="submission" date="2018-12" db="EMBL/GenBank/DDBJ databases">
        <title>Venturia inaequalis Genome Resource.</title>
        <authorList>
            <person name="Lichtner F.J."/>
        </authorList>
    </citation>
    <scope>NUCLEOTIDE SEQUENCE [LARGE SCALE GENOMIC DNA]</scope>
    <source>
        <strain evidence="3 4">120213</strain>
    </source>
</reference>
<dbReference type="InterPro" id="IPR045010">
    <property type="entry name" value="MDR_fam"/>
</dbReference>
<name>A0A8H3YMQ0_VENIN</name>
<dbReference type="CDD" id="cd05288">
    <property type="entry name" value="PGDH"/>
    <property type="match status" value="1"/>
</dbReference>
<gene>
    <name evidence="3" type="ORF">EG328_011015</name>
</gene>
<dbReference type="SUPFAM" id="SSF51735">
    <property type="entry name" value="NAD(P)-binding Rossmann-fold domains"/>
    <property type="match status" value="1"/>
</dbReference>
<evidence type="ECO:0000313" key="3">
    <source>
        <dbReference type="EMBL" id="KAE9963837.1"/>
    </source>
</evidence>
<protein>
    <recommendedName>
        <fullName evidence="2">Enoyl reductase (ER) domain-containing protein</fullName>
    </recommendedName>
</protein>
<dbReference type="Pfam" id="PF16884">
    <property type="entry name" value="ADH_N_2"/>
    <property type="match status" value="1"/>
</dbReference>
<evidence type="ECO:0000256" key="1">
    <source>
        <dbReference type="ARBA" id="ARBA00023002"/>
    </source>
</evidence>
<dbReference type="Gene3D" id="3.40.50.720">
    <property type="entry name" value="NAD(P)-binding Rossmann-like Domain"/>
    <property type="match status" value="1"/>
</dbReference>
<dbReference type="InterPro" id="IPR020843">
    <property type="entry name" value="ER"/>
</dbReference>
<dbReference type="Pfam" id="PF00107">
    <property type="entry name" value="ADH_zinc_N"/>
    <property type="match status" value="1"/>
</dbReference>
<dbReference type="Gene3D" id="3.90.180.10">
    <property type="entry name" value="Medium-chain alcohol dehydrogenases, catalytic domain"/>
    <property type="match status" value="1"/>
</dbReference>
<dbReference type="Proteomes" id="UP000447873">
    <property type="component" value="Unassembled WGS sequence"/>
</dbReference>
<dbReference type="FunFam" id="3.40.50.720:FF:000121">
    <property type="entry name" value="Prostaglandin reductase 2"/>
    <property type="match status" value="1"/>
</dbReference>
<feature type="domain" description="Enoyl reductase (ER)" evidence="2">
    <location>
        <begin position="25"/>
        <end position="292"/>
    </location>
</feature>
<evidence type="ECO:0000313" key="4">
    <source>
        <dbReference type="Proteomes" id="UP000447873"/>
    </source>
</evidence>
<organism evidence="3 4">
    <name type="scientific">Venturia inaequalis</name>
    <name type="common">Apple scab fungus</name>
    <dbReference type="NCBI Taxonomy" id="5025"/>
    <lineage>
        <taxon>Eukaryota</taxon>
        <taxon>Fungi</taxon>
        <taxon>Dikarya</taxon>
        <taxon>Ascomycota</taxon>
        <taxon>Pezizomycotina</taxon>
        <taxon>Dothideomycetes</taxon>
        <taxon>Pleosporomycetidae</taxon>
        <taxon>Venturiales</taxon>
        <taxon>Venturiaceae</taxon>
        <taxon>Venturia</taxon>
    </lineage>
</organism>
<dbReference type="PANTHER" id="PTHR43205:SF19">
    <property type="entry name" value="ENOYL REDUCTASE (ER) DOMAIN-CONTAINING PROTEIN"/>
    <property type="match status" value="1"/>
</dbReference>
<proteinExistence type="predicted"/>
<dbReference type="PANTHER" id="PTHR43205">
    <property type="entry name" value="PROSTAGLANDIN REDUCTASE"/>
    <property type="match status" value="1"/>
</dbReference>
<dbReference type="SUPFAM" id="SSF50129">
    <property type="entry name" value="GroES-like"/>
    <property type="match status" value="1"/>
</dbReference>
<dbReference type="EMBL" id="WNWS01000772">
    <property type="protein sequence ID" value="KAE9963837.1"/>
    <property type="molecule type" value="Genomic_DNA"/>
</dbReference>
<dbReference type="GO" id="GO:0016628">
    <property type="term" value="F:oxidoreductase activity, acting on the CH-CH group of donors, NAD or NADP as acceptor"/>
    <property type="evidence" value="ECO:0007669"/>
    <property type="project" value="InterPro"/>
</dbReference>
<evidence type="ECO:0000259" key="2">
    <source>
        <dbReference type="SMART" id="SM00829"/>
    </source>
</evidence>
<dbReference type="AlphaFoldDB" id="A0A8H3YMQ0"/>